<dbReference type="KEGG" id="spai:FPZ24_04915"/>
<feature type="transmembrane region" description="Helical" evidence="1">
    <location>
        <begin position="81"/>
        <end position="100"/>
    </location>
</feature>
<protein>
    <submittedName>
        <fullName evidence="2">Uncharacterized protein</fullName>
    </submittedName>
</protein>
<evidence type="ECO:0000256" key="1">
    <source>
        <dbReference type="SAM" id="Phobius"/>
    </source>
</evidence>
<evidence type="ECO:0000313" key="3">
    <source>
        <dbReference type="Proteomes" id="UP000315673"/>
    </source>
</evidence>
<organism evidence="2 3">
    <name type="scientific">Sphingomonas panacisoli</name>
    <dbReference type="NCBI Taxonomy" id="1813879"/>
    <lineage>
        <taxon>Bacteria</taxon>
        <taxon>Pseudomonadati</taxon>
        <taxon>Pseudomonadota</taxon>
        <taxon>Alphaproteobacteria</taxon>
        <taxon>Sphingomonadales</taxon>
        <taxon>Sphingomonadaceae</taxon>
        <taxon>Sphingomonas</taxon>
    </lineage>
</organism>
<dbReference type="OrthoDB" id="648493at2"/>
<feature type="transmembrane region" description="Helical" evidence="1">
    <location>
        <begin position="283"/>
        <end position="302"/>
    </location>
</feature>
<feature type="transmembrane region" description="Helical" evidence="1">
    <location>
        <begin position="180"/>
        <end position="198"/>
    </location>
</feature>
<keyword evidence="1" id="KW-1133">Transmembrane helix</keyword>
<dbReference type="EMBL" id="CP042306">
    <property type="protein sequence ID" value="QDZ06901.1"/>
    <property type="molecule type" value="Genomic_DNA"/>
</dbReference>
<name>A0A5B8LFQ7_9SPHN</name>
<keyword evidence="3" id="KW-1185">Reference proteome</keyword>
<gene>
    <name evidence="2" type="ORF">FPZ24_04915</name>
</gene>
<evidence type="ECO:0000313" key="2">
    <source>
        <dbReference type="EMBL" id="QDZ06901.1"/>
    </source>
</evidence>
<feature type="transmembrane region" description="Helical" evidence="1">
    <location>
        <begin position="112"/>
        <end position="133"/>
    </location>
</feature>
<keyword evidence="1" id="KW-0472">Membrane</keyword>
<keyword evidence="1" id="KW-0812">Transmembrane</keyword>
<reference evidence="2 3" key="1">
    <citation type="submission" date="2019-07" db="EMBL/GenBank/DDBJ databases">
        <title>Full genome sequence of Sphingomonas sp. 4R-6-7(HKS19).</title>
        <authorList>
            <person name="Im W.-T."/>
        </authorList>
    </citation>
    <scope>NUCLEOTIDE SEQUENCE [LARGE SCALE GENOMIC DNA]</scope>
    <source>
        <strain evidence="2 3">HKS19</strain>
    </source>
</reference>
<feature type="transmembrane region" description="Helical" evidence="1">
    <location>
        <begin position="145"/>
        <end position="168"/>
    </location>
</feature>
<feature type="transmembrane region" description="Helical" evidence="1">
    <location>
        <begin position="250"/>
        <end position="271"/>
    </location>
</feature>
<dbReference type="Proteomes" id="UP000315673">
    <property type="component" value="Chromosome"/>
</dbReference>
<dbReference type="RefSeq" id="WP_146569985.1">
    <property type="nucleotide sequence ID" value="NZ_CP042306.1"/>
</dbReference>
<accession>A0A5B8LFQ7</accession>
<feature type="transmembrane region" description="Helical" evidence="1">
    <location>
        <begin position="218"/>
        <end position="238"/>
    </location>
</feature>
<dbReference type="AlphaFoldDB" id="A0A5B8LFQ7"/>
<feature type="transmembrane region" description="Helical" evidence="1">
    <location>
        <begin position="51"/>
        <end position="69"/>
    </location>
</feature>
<proteinExistence type="predicted"/>
<sequence>MTIRQSPKSIGNRSYLLAFATSAPSPIDTVRLLMIAIAIDGLGESMPYRRAWLFIVALIAATLFAFWRSYFGIFARAPSGFHIHGLTASLWMLLLLAQSWTVDRRQFGAHRIVGKATFVAIPLFGAGAMGVIYSMAASTVGGDPFYALWGARLGFLDLLAFGAVLYAAGMALRHRRNVRLHAGYMLSTALPLVSPVLGRVINQTVPGLTIRGPQDFPLFGPGVQLANLIAAGFALWLWRTNQSAGRPWAVALGVVVVQIVSFETLATGSAWGRLFVAIGSLPLTVFLAFGLIAGATTVLIGWNVHAGRRVAQPATA</sequence>